<gene>
    <name evidence="2" type="ORF">KE626_01615</name>
</gene>
<dbReference type="Proteomes" id="UP000676386">
    <property type="component" value="Unassembled WGS sequence"/>
</dbReference>
<reference evidence="2 3" key="1">
    <citation type="submission" date="2021-04" db="EMBL/GenBank/DDBJ databases">
        <title>Chitinophaga sp. nov., isolated from the rhizosphere soil.</title>
        <authorList>
            <person name="He S."/>
        </authorList>
    </citation>
    <scope>NUCLEOTIDE SEQUENCE [LARGE SCALE GENOMIC DNA]</scope>
    <source>
        <strain evidence="2 3">2R12</strain>
    </source>
</reference>
<organism evidence="2 3">
    <name type="scientific">Chitinophaga hostae</name>
    <dbReference type="NCBI Taxonomy" id="2831022"/>
    <lineage>
        <taxon>Bacteria</taxon>
        <taxon>Pseudomonadati</taxon>
        <taxon>Bacteroidota</taxon>
        <taxon>Chitinophagia</taxon>
        <taxon>Chitinophagales</taxon>
        <taxon>Chitinophagaceae</taxon>
        <taxon>Chitinophaga</taxon>
    </lineage>
</organism>
<evidence type="ECO:0000313" key="2">
    <source>
        <dbReference type="EMBL" id="MBS0025998.1"/>
    </source>
</evidence>
<feature type="signal peptide" evidence="1">
    <location>
        <begin position="1"/>
        <end position="19"/>
    </location>
</feature>
<proteinExistence type="predicted"/>
<accession>A0ABS5ISR5</accession>
<keyword evidence="3" id="KW-1185">Reference proteome</keyword>
<evidence type="ECO:0000256" key="1">
    <source>
        <dbReference type="SAM" id="SignalP"/>
    </source>
</evidence>
<dbReference type="SUPFAM" id="SSF63829">
    <property type="entry name" value="Calcium-dependent phosphotriesterase"/>
    <property type="match status" value="1"/>
</dbReference>
<evidence type="ECO:0008006" key="4">
    <source>
        <dbReference type="Google" id="ProtNLM"/>
    </source>
</evidence>
<evidence type="ECO:0000313" key="3">
    <source>
        <dbReference type="Proteomes" id="UP000676386"/>
    </source>
</evidence>
<keyword evidence="1" id="KW-0732">Signal</keyword>
<dbReference type="InterPro" id="IPR011042">
    <property type="entry name" value="6-blade_b-propeller_TolB-like"/>
</dbReference>
<feature type="chain" id="PRO_5046111078" description="ATP-binding protein" evidence="1">
    <location>
        <begin position="20"/>
        <end position="290"/>
    </location>
</feature>
<dbReference type="EMBL" id="JAGTXB010000001">
    <property type="protein sequence ID" value="MBS0025998.1"/>
    <property type="molecule type" value="Genomic_DNA"/>
</dbReference>
<name>A0ABS5ISR5_9BACT</name>
<sequence>MKKYIPILSLLFTPFVTQAQQTITGLALPESAVAYKGGYFVSDIGVQLDAVAKDGDGAISYINGGKLEALRYFDDTLNAPKGLDIIGNILYVADIDHLKGYNITTRKKVFDLNLEGKAVLLNDLSRVDDSSLVVTDSFKDHALMVNVHTGKWSVLKGEMKVPNGIVYNAHNDEVYVCSMGPDLDGTGKLFAKKLHDDNAAFEPLEGSPAGVLDGIVLLDDHRLLVSDWIKIKDPATGNLFVYDLDKKQYKTITTERAPADIALDTRKHSLLVPQLLDNRLAIIPLKKLGL</sequence>
<dbReference type="Gene3D" id="2.120.10.30">
    <property type="entry name" value="TolB, C-terminal domain"/>
    <property type="match status" value="1"/>
</dbReference>
<comment type="caution">
    <text evidence="2">The sequence shown here is derived from an EMBL/GenBank/DDBJ whole genome shotgun (WGS) entry which is preliminary data.</text>
</comment>
<dbReference type="RefSeq" id="WP_211971141.1">
    <property type="nucleotide sequence ID" value="NZ_CBFHAM010000027.1"/>
</dbReference>
<protein>
    <recommendedName>
        <fullName evidence="4">ATP-binding protein</fullName>
    </recommendedName>
</protein>